<dbReference type="eggNOG" id="ENOG5033EBU">
    <property type="taxonomic scope" value="Bacteria"/>
</dbReference>
<feature type="domain" description="DUF4325" evidence="1">
    <location>
        <begin position="19"/>
        <end position="81"/>
    </location>
</feature>
<accession>A0A081PCG1</accession>
<dbReference type="EMBL" id="JNFF01000116">
    <property type="protein sequence ID" value="KEQ28384.1"/>
    <property type="molecule type" value="Genomic_DNA"/>
</dbReference>
<dbReference type="InterPro" id="IPR025474">
    <property type="entry name" value="DUF4325"/>
</dbReference>
<dbReference type="Proteomes" id="UP000028007">
    <property type="component" value="Unassembled WGS sequence"/>
</dbReference>
<dbReference type="AlphaFoldDB" id="A0A081PCG1"/>
<evidence type="ECO:0000313" key="2">
    <source>
        <dbReference type="EMBL" id="KEQ28384.1"/>
    </source>
</evidence>
<comment type="caution">
    <text evidence="2">The sequence shown here is derived from an EMBL/GenBank/DDBJ whole genome shotgun (WGS) entry which is preliminary data.</text>
</comment>
<sequence length="111" mass="12400">MLVNIKEILNSDSALTPSSGELIYNIIEEEIASKRSISLDFKGIEIITSAFLNSAVGRLYSKYSSSELNSALHIVNIPNDDLQLLKKVIERAKAYFKDQKSFNEGLEGKFD</sequence>
<evidence type="ECO:0000259" key="1">
    <source>
        <dbReference type="Pfam" id="PF14213"/>
    </source>
</evidence>
<organism evidence="2 3">
    <name type="scientific">Pedobacter antarcticus 4BY</name>
    <dbReference type="NCBI Taxonomy" id="1358423"/>
    <lineage>
        <taxon>Bacteria</taxon>
        <taxon>Pseudomonadati</taxon>
        <taxon>Bacteroidota</taxon>
        <taxon>Sphingobacteriia</taxon>
        <taxon>Sphingobacteriales</taxon>
        <taxon>Sphingobacteriaceae</taxon>
        <taxon>Pedobacter</taxon>
    </lineage>
</organism>
<dbReference type="Pfam" id="PF14213">
    <property type="entry name" value="DUF4325"/>
    <property type="match status" value="1"/>
</dbReference>
<name>A0A081PCG1_9SPHI</name>
<keyword evidence="3" id="KW-1185">Reference proteome</keyword>
<evidence type="ECO:0000313" key="3">
    <source>
        <dbReference type="Proteomes" id="UP000028007"/>
    </source>
</evidence>
<proteinExistence type="predicted"/>
<gene>
    <name evidence="2" type="ORF">N180_01760</name>
</gene>
<reference evidence="2 3" key="1">
    <citation type="journal article" date="1992" name="Int. J. Syst. Bacteriol.">
        <title>Sphingobacterium antarcticus sp. nov. a Psychrotrophic Bacterium from the Soils of Schirmacher Oasis, Antarctica.</title>
        <authorList>
            <person name="Shivaji S."/>
            <person name="Ray M.K."/>
            <person name="Rao N.S."/>
            <person name="Saiserr L."/>
            <person name="Jagannadham M.V."/>
            <person name="Kumar G.S."/>
            <person name="Reddy G."/>
            <person name="Bhargava P.M."/>
        </authorList>
    </citation>
    <scope>NUCLEOTIDE SEQUENCE [LARGE SCALE GENOMIC DNA]</scope>
    <source>
        <strain evidence="2 3">4BY</strain>
    </source>
</reference>
<protein>
    <recommendedName>
        <fullName evidence="1">DUF4325 domain-containing protein</fullName>
    </recommendedName>
</protein>